<gene>
    <name evidence="5" type="ORF">T9R20_10055</name>
</gene>
<dbReference type="InterPro" id="IPR000821">
    <property type="entry name" value="Ala_racemase"/>
</dbReference>
<name>A0ABZ0V737_9MICO</name>
<organism evidence="5 6">
    <name type="scientific">Microbacterium invictum</name>
    <dbReference type="NCBI Taxonomy" id="515415"/>
    <lineage>
        <taxon>Bacteria</taxon>
        <taxon>Bacillati</taxon>
        <taxon>Actinomycetota</taxon>
        <taxon>Actinomycetes</taxon>
        <taxon>Micrococcales</taxon>
        <taxon>Microbacteriaceae</taxon>
        <taxon>Microbacterium</taxon>
    </lineage>
</organism>
<dbReference type="Proteomes" id="UP001324533">
    <property type="component" value="Chromosome"/>
</dbReference>
<sequence length="229" mass="23618">MSVDPLRPTAHDVSEYSGAHDHRPVALIRRSALAANLETAHDAGLVTVDPEVLEADGWGHGEAEVRRAVSEAGLGWATSDVDAVDGAHLFGLPGSRGVPAMAFRGRVVSTKRVLAGEGVSYGYTFRAAADTTVALVSGGYAQGVVRALGNRVAVRIAGRNAPVIGRVAMDVCVVDLGSTGRAEPGDRAHFFGDPESDEPSLDTWTAATGLTAGEIVAIVGARARRVASG</sequence>
<keyword evidence="3" id="KW-0413">Isomerase</keyword>
<dbReference type="RefSeq" id="WP_322409179.1">
    <property type="nucleotide sequence ID" value="NZ_CP139779.1"/>
</dbReference>
<dbReference type="InterPro" id="IPR009006">
    <property type="entry name" value="Ala_racemase/Decarboxylase_C"/>
</dbReference>
<evidence type="ECO:0000256" key="2">
    <source>
        <dbReference type="ARBA" id="ARBA00022898"/>
    </source>
</evidence>
<reference evidence="5 6" key="1">
    <citation type="submission" date="2023-06" db="EMBL/GenBank/DDBJ databases">
        <title>Rock-solubilizing bacteria, Microbacterium invictum, promotes re-establishment of vegetation in rocky wasteland by accelerating rock bio-weathering and reshaping soil bacterial community.</title>
        <authorList>
            <person name="Liu C."/>
        </authorList>
    </citation>
    <scope>NUCLEOTIDE SEQUENCE [LARGE SCALE GENOMIC DNA]</scope>
    <source>
        <strain evidence="5 6">X-18</strain>
    </source>
</reference>
<dbReference type="PANTHER" id="PTHR30511">
    <property type="entry name" value="ALANINE RACEMASE"/>
    <property type="match status" value="1"/>
</dbReference>
<comment type="cofactor">
    <cofactor evidence="1">
        <name>pyridoxal 5'-phosphate</name>
        <dbReference type="ChEBI" id="CHEBI:597326"/>
    </cofactor>
</comment>
<dbReference type="EMBL" id="CP139779">
    <property type="protein sequence ID" value="WQB69054.1"/>
    <property type="molecule type" value="Genomic_DNA"/>
</dbReference>
<dbReference type="SUPFAM" id="SSF50621">
    <property type="entry name" value="Alanine racemase C-terminal domain-like"/>
    <property type="match status" value="1"/>
</dbReference>
<keyword evidence="2" id="KW-0663">Pyridoxal phosphate</keyword>
<evidence type="ECO:0000313" key="5">
    <source>
        <dbReference type="EMBL" id="WQB69054.1"/>
    </source>
</evidence>
<dbReference type="PANTHER" id="PTHR30511:SF0">
    <property type="entry name" value="ALANINE RACEMASE, CATABOLIC-RELATED"/>
    <property type="match status" value="1"/>
</dbReference>
<evidence type="ECO:0000256" key="1">
    <source>
        <dbReference type="ARBA" id="ARBA00001933"/>
    </source>
</evidence>
<dbReference type="Gene3D" id="2.40.37.10">
    <property type="entry name" value="Lyase, Ornithine Decarboxylase, Chain A, domain 1"/>
    <property type="match status" value="1"/>
</dbReference>
<evidence type="ECO:0000259" key="4">
    <source>
        <dbReference type="SMART" id="SM01005"/>
    </source>
</evidence>
<feature type="domain" description="Alanine racemase C-terminal" evidence="4">
    <location>
        <begin position="100"/>
        <end position="228"/>
    </location>
</feature>
<proteinExistence type="predicted"/>
<evidence type="ECO:0000313" key="6">
    <source>
        <dbReference type="Proteomes" id="UP001324533"/>
    </source>
</evidence>
<protein>
    <submittedName>
        <fullName evidence="5">Alanine racemase C-terminal domain-containing protein</fullName>
    </submittedName>
</protein>
<dbReference type="InterPro" id="IPR011079">
    <property type="entry name" value="Ala_racemase_C"/>
</dbReference>
<evidence type="ECO:0000256" key="3">
    <source>
        <dbReference type="ARBA" id="ARBA00023235"/>
    </source>
</evidence>
<accession>A0ABZ0V737</accession>
<keyword evidence="6" id="KW-1185">Reference proteome</keyword>
<dbReference type="Pfam" id="PF00842">
    <property type="entry name" value="Ala_racemase_C"/>
    <property type="match status" value="1"/>
</dbReference>
<dbReference type="SMART" id="SM01005">
    <property type="entry name" value="Ala_racemase_C"/>
    <property type="match status" value="1"/>
</dbReference>